<organism evidence="2 3">
    <name type="scientific">Colletotrichum higginsianum (strain IMI 349063)</name>
    <name type="common">Crucifer anthracnose fungus</name>
    <dbReference type="NCBI Taxonomy" id="759273"/>
    <lineage>
        <taxon>Eukaryota</taxon>
        <taxon>Fungi</taxon>
        <taxon>Dikarya</taxon>
        <taxon>Ascomycota</taxon>
        <taxon>Pezizomycotina</taxon>
        <taxon>Sordariomycetes</taxon>
        <taxon>Hypocreomycetidae</taxon>
        <taxon>Glomerellales</taxon>
        <taxon>Glomerellaceae</taxon>
        <taxon>Colletotrichum</taxon>
        <taxon>Colletotrichum destructivum species complex</taxon>
    </lineage>
</organism>
<evidence type="ECO:0000313" key="3">
    <source>
        <dbReference type="Proteomes" id="UP000007174"/>
    </source>
</evidence>
<accession>H1W5P4</accession>
<gene>
    <name evidence="2" type="ORF">CH063_16044</name>
</gene>
<dbReference type="AlphaFoldDB" id="H1W5P4"/>
<dbReference type="Proteomes" id="UP000007174">
    <property type="component" value="Unassembled WGS sequence"/>
</dbReference>
<dbReference type="HOGENOM" id="CLU_2542469_0_0_1"/>
<protein>
    <submittedName>
        <fullName evidence="2">Uncharacterized protein</fullName>
    </submittedName>
</protein>
<evidence type="ECO:0000313" key="2">
    <source>
        <dbReference type="EMBL" id="CCF47808.1"/>
    </source>
</evidence>
<reference evidence="3" key="1">
    <citation type="journal article" date="2012" name="Nat. Genet.">
        <title>Lifestyle transitions in plant pathogenic Colletotrichum fungi deciphered by genome and transcriptome analyses.</title>
        <authorList>
            <person name="O'Connell R.J."/>
            <person name="Thon M.R."/>
            <person name="Hacquard S."/>
            <person name="Amyotte S.G."/>
            <person name="Kleemann J."/>
            <person name="Torres M.F."/>
            <person name="Damm U."/>
            <person name="Buiate E.A."/>
            <person name="Epstein L."/>
            <person name="Alkan N."/>
            <person name="Altmueller J."/>
            <person name="Alvarado-Balderrama L."/>
            <person name="Bauser C.A."/>
            <person name="Becker C."/>
            <person name="Birren B.W."/>
            <person name="Chen Z."/>
            <person name="Choi J."/>
            <person name="Crouch J.A."/>
            <person name="Duvick J.P."/>
            <person name="Farman M.A."/>
            <person name="Gan P."/>
            <person name="Heiman D."/>
            <person name="Henrissat B."/>
            <person name="Howard R.J."/>
            <person name="Kabbage M."/>
            <person name="Koch C."/>
            <person name="Kracher B."/>
            <person name="Kubo Y."/>
            <person name="Law A.D."/>
            <person name="Lebrun M.-H."/>
            <person name="Lee Y.-H."/>
            <person name="Miyara I."/>
            <person name="Moore N."/>
            <person name="Neumann U."/>
            <person name="Nordstroem K."/>
            <person name="Panaccione D.G."/>
            <person name="Panstruga R."/>
            <person name="Place M."/>
            <person name="Proctor R.H."/>
            <person name="Prusky D."/>
            <person name="Rech G."/>
            <person name="Reinhardt R."/>
            <person name="Rollins J.A."/>
            <person name="Rounsley S."/>
            <person name="Schardl C.L."/>
            <person name="Schwartz D.C."/>
            <person name="Shenoy N."/>
            <person name="Shirasu K."/>
            <person name="Sikhakolli U.R."/>
            <person name="Stueber K."/>
            <person name="Sukno S.A."/>
            <person name="Sweigard J.A."/>
            <person name="Takano Y."/>
            <person name="Takahara H."/>
            <person name="Trail F."/>
            <person name="van der Does H.C."/>
            <person name="Voll L.M."/>
            <person name="Will I."/>
            <person name="Young S."/>
            <person name="Zeng Q."/>
            <person name="Zhang J."/>
            <person name="Zhou S."/>
            <person name="Dickman M.B."/>
            <person name="Schulze-Lefert P."/>
            <person name="Ver Loren van Themaat E."/>
            <person name="Ma L.-J."/>
            <person name="Vaillancourt L.J."/>
        </authorList>
    </citation>
    <scope>NUCLEOTIDE SEQUENCE [LARGE SCALE GENOMIC DNA]</scope>
    <source>
        <strain evidence="3">IMI 349063</strain>
    </source>
</reference>
<feature type="region of interest" description="Disordered" evidence="1">
    <location>
        <begin position="28"/>
        <end position="53"/>
    </location>
</feature>
<evidence type="ECO:0000256" key="1">
    <source>
        <dbReference type="SAM" id="MobiDB-lite"/>
    </source>
</evidence>
<name>H1W5P4_COLHI</name>
<sequence>MLKTMPPIWPEASLLSVGSPKMTVSQVNPSFGTSVMPSPPISSPTTKRRERSPSSLICLLIRRSLKAIIMAATQPLASFAPRP</sequence>
<dbReference type="EMBL" id="CACQ02010170">
    <property type="protein sequence ID" value="CCF47808.1"/>
    <property type="molecule type" value="Genomic_DNA"/>
</dbReference>
<proteinExistence type="predicted"/>